<evidence type="ECO:0000256" key="5">
    <source>
        <dbReference type="ARBA" id="ARBA00022840"/>
    </source>
</evidence>
<protein>
    <recommendedName>
        <fullName evidence="13">Aurora kinase</fullName>
        <ecNumber evidence="13">2.7.11.1</ecNumber>
    </recommendedName>
</protein>
<accession>A0A813TJ06</accession>
<reference evidence="16" key="1">
    <citation type="submission" date="2021-02" db="EMBL/GenBank/DDBJ databases">
        <authorList>
            <person name="Nowell W R."/>
        </authorList>
    </citation>
    <scope>NUCLEOTIDE SEQUENCE</scope>
</reference>
<dbReference type="PANTHER" id="PTHR24350">
    <property type="entry name" value="SERINE/THREONINE-PROTEIN KINASE IAL-RELATED"/>
    <property type="match status" value="1"/>
</dbReference>
<evidence type="ECO:0000259" key="15">
    <source>
        <dbReference type="PROSITE" id="PS50011"/>
    </source>
</evidence>
<evidence type="ECO:0000256" key="12">
    <source>
        <dbReference type="RuleBase" id="RU000304"/>
    </source>
</evidence>
<feature type="binding site" evidence="9">
    <location>
        <position position="217"/>
    </location>
    <ligand>
        <name>ATP</name>
        <dbReference type="ChEBI" id="CHEBI:30616"/>
    </ligand>
</feature>
<dbReference type="PROSITE" id="PS00107">
    <property type="entry name" value="PROTEIN_KINASE_ATP"/>
    <property type="match status" value="1"/>
</dbReference>
<dbReference type="Proteomes" id="UP000663829">
    <property type="component" value="Unassembled WGS sequence"/>
</dbReference>
<proteinExistence type="inferred from homology"/>
<evidence type="ECO:0000256" key="3">
    <source>
        <dbReference type="ARBA" id="ARBA00022741"/>
    </source>
</evidence>
<evidence type="ECO:0000313" key="18">
    <source>
        <dbReference type="EMBL" id="CAF3596053.1"/>
    </source>
</evidence>
<comment type="catalytic activity">
    <reaction evidence="6 13">
        <text>L-threonyl-[protein] + ATP = O-phospho-L-threonyl-[protein] + ADP + H(+)</text>
        <dbReference type="Rhea" id="RHEA:46608"/>
        <dbReference type="Rhea" id="RHEA-COMP:11060"/>
        <dbReference type="Rhea" id="RHEA-COMP:11605"/>
        <dbReference type="ChEBI" id="CHEBI:15378"/>
        <dbReference type="ChEBI" id="CHEBI:30013"/>
        <dbReference type="ChEBI" id="CHEBI:30616"/>
        <dbReference type="ChEBI" id="CHEBI:61977"/>
        <dbReference type="ChEBI" id="CHEBI:456216"/>
        <dbReference type="EC" id="2.7.11.1"/>
    </reaction>
</comment>
<feature type="binding site" evidence="11">
    <location>
        <position position="109"/>
    </location>
    <ligand>
        <name>ATP</name>
        <dbReference type="ChEBI" id="CHEBI:30616"/>
    </ligand>
</feature>
<evidence type="ECO:0000256" key="13">
    <source>
        <dbReference type="RuleBase" id="RU367134"/>
    </source>
</evidence>
<dbReference type="Pfam" id="PF00069">
    <property type="entry name" value="Pkinase"/>
    <property type="match status" value="1"/>
</dbReference>
<keyword evidence="4 13" id="KW-0418">Kinase</keyword>
<evidence type="ECO:0000313" key="20">
    <source>
        <dbReference type="Proteomes" id="UP000663829"/>
    </source>
</evidence>
<keyword evidence="1 12" id="KW-0723">Serine/threonine-protein kinase</keyword>
<feature type="binding site" evidence="9">
    <location>
        <position position="105"/>
    </location>
    <ligand>
        <name>ATP</name>
        <dbReference type="ChEBI" id="CHEBI:30616"/>
    </ligand>
</feature>
<comment type="similarity">
    <text evidence="13">Belongs to the protein kinase superfamily. Ser/Thr protein kinase family. Aurora subfamily.</text>
</comment>
<sequence length="382" mass="44377">MVLTPKIGDRYQQQHQTASPYTPITDHQATSLSSCYDVSMYSIDTPAKVTNIDSQTTQVNQPSKSSRSSKWSIDDFNIGRLLGEGTFSKVILVEEKKTGYLCALKIIKKEFICQYNQEHQLIRELEIHMRLFHKHILRMYDFFYDSERIYIIIEYAPNDTLANYLKRHKQLDNITSATYIYQLTDAIHYCHRLLIMHRDIKPENILLGQFMEIKLADFGLALHCPSSRRTFSCGTMVKSDYMAPEVIESEDISNCLEQNSLLSSSTTSATTVPTLSSRQTTPYEESADLWSLGVIAYELLEGQTPFYDLDVSMTKKRILNCDYSLPDTMNEYAKHFIHNLIKYNRQERLTTSEIVNHKWIEKFAKINFVNETFSQYVTMNFK</sequence>
<evidence type="ECO:0000256" key="6">
    <source>
        <dbReference type="ARBA" id="ARBA00047899"/>
    </source>
</evidence>
<dbReference type="EMBL" id="CAJOBA010001587">
    <property type="protein sequence ID" value="CAF3603839.1"/>
    <property type="molecule type" value="Genomic_DNA"/>
</dbReference>
<evidence type="ECO:0000256" key="1">
    <source>
        <dbReference type="ARBA" id="ARBA00022527"/>
    </source>
</evidence>
<dbReference type="Proteomes" id="UP000681722">
    <property type="component" value="Unassembled WGS sequence"/>
</dbReference>
<dbReference type="OrthoDB" id="377346at2759"/>
<feature type="cross-link" description="Glycyl lysine isopeptide (Lys-Gly) (interchain with G-Cter in SUMO2)" evidence="10">
    <location>
        <position position="201"/>
    </location>
</feature>
<evidence type="ECO:0000256" key="8">
    <source>
        <dbReference type="PIRSR" id="PIRSR630616-1"/>
    </source>
</evidence>
<evidence type="ECO:0000256" key="4">
    <source>
        <dbReference type="ARBA" id="ARBA00022777"/>
    </source>
</evidence>
<comment type="catalytic activity">
    <reaction evidence="7 13">
        <text>L-seryl-[protein] + ATP = O-phospho-L-seryl-[protein] + ADP + H(+)</text>
        <dbReference type="Rhea" id="RHEA:17989"/>
        <dbReference type="Rhea" id="RHEA-COMP:9863"/>
        <dbReference type="Rhea" id="RHEA-COMP:11604"/>
        <dbReference type="ChEBI" id="CHEBI:15378"/>
        <dbReference type="ChEBI" id="CHEBI:29999"/>
        <dbReference type="ChEBI" id="CHEBI:30616"/>
        <dbReference type="ChEBI" id="CHEBI:83421"/>
        <dbReference type="ChEBI" id="CHEBI:456216"/>
        <dbReference type="EC" id="2.7.11.1"/>
    </reaction>
</comment>
<evidence type="ECO:0000256" key="2">
    <source>
        <dbReference type="ARBA" id="ARBA00022679"/>
    </source>
</evidence>
<feature type="domain" description="Protein kinase" evidence="15">
    <location>
        <begin position="76"/>
        <end position="360"/>
    </location>
</feature>
<evidence type="ECO:0000313" key="19">
    <source>
        <dbReference type="EMBL" id="CAF3603839.1"/>
    </source>
</evidence>
<feature type="active site" description="Proton acceptor" evidence="8">
    <location>
        <position position="199"/>
    </location>
</feature>
<dbReference type="GO" id="GO:0005524">
    <property type="term" value="F:ATP binding"/>
    <property type="evidence" value="ECO:0007669"/>
    <property type="project" value="UniProtKB-UniRule"/>
</dbReference>
<evidence type="ECO:0000256" key="7">
    <source>
        <dbReference type="ARBA" id="ARBA00048679"/>
    </source>
</evidence>
<dbReference type="GO" id="GO:0004674">
    <property type="term" value="F:protein serine/threonine kinase activity"/>
    <property type="evidence" value="ECO:0007669"/>
    <property type="project" value="UniProtKB-KW"/>
</dbReference>
<dbReference type="InterPro" id="IPR000719">
    <property type="entry name" value="Prot_kinase_dom"/>
</dbReference>
<dbReference type="EC" id="2.7.11.1" evidence="13"/>
<dbReference type="Gene3D" id="1.10.510.10">
    <property type="entry name" value="Transferase(Phosphotransferase) domain 1"/>
    <property type="match status" value="1"/>
</dbReference>
<dbReference type="SUPFAM" id="SSF56112">
    <property type="entry name" value="Protein kinase-like (PK-like)"/>
    <property type="match status" value="1"/>
</dbReference>
<keyword evidence="20" id="KW-1185">Reference proteome</keyword>
<dbReference type="EMBL" id="CAJOBC010000518">
    <property type="protein sequence ID" value="CAF3596053.1"/>
    <property type="molecule type" value="Genomic_DNA"/>
</dbReference>
<evidence type="ECO:0000256" key="10">
    <source>
        <dbReference type="PIRSR" id="PIRSR630616-3"/>
    </source>
</evidence>
<organism evidence="16 20">
    <name type="scientific">Didymodactylos carnosus</name>
    <dbReference type="NCBI Taxonomy" id="1234261"/>
    <lineage>
        <taxon>Eukaryota</taxon>
        <taxon>Metazoa</taxon>
        <taxon>Spiralia</taxon>
        <taxon>Gnathifera</taxon>
        <taxon>Rotifera</taxon>
        <taxon>Eurotatoria</taxon>
        <taxon>Bdelloidea</taxon>
        <taxon>Philodinida</taxon>
        <taxon>Philodinidae</taxon>
        <taxon>Didymodactylos</taxon>
    </lineage>
</organism>
<dbReference type="PROSITE" id="PS00108">
    <property type="entry name" value="PROTEIN_KINASE_ST"/>
    <property type="match status" value="1"/>
</dbReference>
<keyword evidence="3 9" id="KW-0547">Nucleotide-binding</keyword>
<dbReference type="Gene3D" id="3.30.200.20">
    <property type="entry name" value="Phosphorylase Kinase, domain 1"/>
    <property type="match status" value="1"/>
</dbReference>
<dbReference type="AlphaFoldDB" id="A0A813TJ06"/>
<dbReference type="InterPro" id="IPR008271">
    <property type="entry name" value="Ser/Thr_kinase_AS"/>
</dbReference>
<evidence type="ECO:0000256" key="14">
    <source>
        <dbReference type="SAM" id="MobiDB-lite"/>
    </source>
</evidence>
<dbReference type="EMBL" id="CAJNOQ010000518">
    <property type="protein sequence ID" value="CAF0810429.1"/>
    <property type="molecule type" value="Genomic_DNA"/>
</dbReference>
<feature type="region of interest" description="Disordered" evidence="14">
    <location>
        <begin position="1"/>
        <end position="24"/>
    </location>
</feature>
<dbReference type="Proteomes" id="UP000677228">
    <property type="component" value="Unassembled WGS sequence"/>
</dbReference>
<dbReference type="PROSITE" id="PS50011">
    <property type="entry name" value="PROTEIN_KINASE_DOM"/>
    <property type="match status" value="1"/>
</dbReference>
<evidence type="ECO:0000313" key="16">
    <source>
        <dbReference type="EMBL" id="CAF0810429.1"/>
    </source>
</evidence>
<dbReference type="InterPro" id="IPR011009">
    <property type="entry name" value="Kinase-like_dom_sf"/>
</dbReference>
<evidence type="ECO:0000256" key="11">
    <source>
        <dbReference type="PROSITE-ProRule" id="PRU10141"/>
    </source>
</evidence>
<keyword evidence="2 13" id="KW-0808">Transferase</keyword>
<dbReference type="FunFam" id="3.30.200.20:FF:000042">
    <property type="entry name" value="Aurora kinase A"/>
    <property type="match status" value="1"/>
</dbReference>
<dbReference type="InterPro" id="IPR030616">
    <property type="entry name" value="Aur-like"/>
</dbReference>
<dbReference type="CDD" id="cd14007">
    <property type="entry name" value="STKc_Aurora"/>
    <property type="match status" value="1"/>
</dbReference>
<gene>
    <name evidence="16" type="ORF">GPM918_LOCUS3999</name>
    <name evidence="17" type="ORF">OVA965_LOCUS5578</name>
    <name evidence="18" type="ORF">SRO942_LOCUS3999</name>
    <name evidence="19" type="ORF">TMI583_LOCUS5573</name>
</gene>
<name>A0A813TJ06_9BILA</name>
<feature type="binding site" evidence="9">
    <location>
        <begin position="203"/>
        <end position="204"/>
    </location>
    <ligand>
        <name>ATP</name>
        <dbReference type="ChEBI" id="CHEBI:30616"/>
    </ligand>
</feature>
<dbReference type="EMBL" id="CAJNOK010001588">
    <property type="protein sequence ID" value="CAF0819658.1"/>
    <property type="molecule type" value="Genomic_DNA"/>
</dbReference>
<dbReference type="Proteomes" id="UP000682733">
    <property type="component" value="Unassembled WGS sequence"/>
</dbReference>
<keyword evidence="5 9" id="KW-0067">ATP-binding</keyword>
<comment type="caution">
    <text evidence="16">The sequence shown here is derived from an EMBL/GenBank/DDBJ whole genome shotgun (WGS) entry which is preliminary data.</text>
</comment>
<feature type="binding site" evidence="9">
    <location>
        <begin position="154"/>
        <end position="156"/>
    </location>
    <ligand>
        <name>ATP</name>
        <dbReference type="ChEBI" id="CHEBI:30616"/>
    </ligand>
</feature>
<evidence type="ECO:0000256" key="9">
    <source>
        <dbReference type="PIRSR" id="PIRSR630616-2"/>
    </source>
</evidence>
<dbReference type="SMART" id="SM00220">
    <property type="entry name" value="S_TKc"/>
    <property type="match status" value="1"/>
</dbReference>
<dbReference type="InterPro" id="IPR017441">
    <property type="entry name" value="Protein_kinase_ATP_BS"/>
</dbReference>
<evidence type="ECO:0000313" key="17">
    <source>
        <dbReference type="EMBL" id="CAF0819658.1"/>
    </source>
</evidence>
<feature type="compositionally biased region" description="Polar residues" evidence="14">
    <location>
        <begin position="11"/>
        <end position="24"/>
    </location>
</feature>